<dbReference type="STRING" id="44689.Q55D91"/>
<dbReference type="SUPFAM" id="SSF52058">
    <property type="entry name" value="L domain-like"/>
    <property type="match status" value="1"/>
</dbReference>
<dbReference type="Gene3D" id="3.80.10.10">
    <property type="entry name" value="Ribonuclease Inhibitor"/>
    <property type="match status" value="1"/>
</dbReference>
<dbReference type="FunCoup" id="Q55D91">
    <property type="interactions" value="337"/>
</dbReference>
<dbReference type="dictyBase" id="DDB_G0269740"/>
<proteinExistence type="predicted"/>
<name>Q55D91_DICDI</name>
<dbReference type="AlphaFoldDB" id="Q55D91"/>
<keyword evidence="1" id="KW-0472">Membrane</keyword>
<dbReference type="GO" id="GO:0045335">
    <property type="term" value="C:phagocytic vesicle"/>
    <property type="evidence" value="ECO:0000318"/>
    <property type="project" value="GO_Central"/>
</dbReference>
<dbReference type="KEGG" id="ddi:DDB_G0269740"/>
<dbReference type="PANTHER" id="PTHR31093">
    <property type="entry name" value="CELL SURFACE GLYCOPROTEIN GP138-RELATED-RELATED"/>
    <property type="match status" value="1"/>
</dbReference>
<dbReference type="InterPro" id="IPR053133">
    <property type="entry name" value="Sexual_fusion_gp"/>
</dbReference>
<dbReference type="VEuPathDB" id="AmoebaDB:DDB_G0269740"/>
<protein>
    <recommendedName>
        <fullName evidence="5">IPT/TIG domain-containing protein</fullName>
    </recommendedName>
</protein>
<feature type="transmembrane region" description="Helical" evidence="1">
    <location>
        <begin position="736"/>
        <end position="754"/>
    </location>
</feature>
<dbReference type="GO" id="GO:0006907">
    <property type="term" value="P:pinocytosis"/>
    <property type="evidence" value="ECO:0000318"/>
    <property type="project" value="GO_Central"/>
</dbReference>
<dbReference type="SMR" id="Q55D91"/>
<feature type="chain" id="PRO_5004250638" description="IPT/TIG domain-containing protein" evidence="2">
    <location>
        <begin position="25"/>
        <end position="755"/>
    </location>
</feature>
<evidence type="ECO:0000313" key="3">
    <source>
        <dbReference type="EMBL" id="EAL72220.1"/>
    </source>
</evidence>
<keyword evidence="1" id="KW-0812">Transmembrane</keyword>
<dbReference type="HOGENOM" id="CLU_022518_0_0_1"/>
<evidence type="ECO:0000256" key="2">
    <source>
        <dbReference type="SAM" id="SignalP"/>
    </source>
</evidence>
<dbReference type="PhylomeDB" id="Q55D91"/>
<dbReference type="Proteomes" id="UP000002195">
    <property type="component" value="Unassembled WGS sequence"/>
</dbReference>
<dbReference type="RefSeq" id="XP_646240.1">
    <property type="nucleotide sequence ID" value="XM_641148.1"/>
</dbReference>
<gene>
    <name evidence="3" type="ORF">DDB_G0269740</name>
</gene>
<evidence type="ECO:0000256" key="1">
    <source>
        <dbReference type="SAM" id="Phobius"/>
    </source>
</evidence>
<evidence type="ECO:0008006" key="5">
    <source>
        <dbReference type="Google" id="ProtNLM"/>
    </source>
</evidence>
<dbReference type="PANTHER" id="PTHR31093:SF4">
    <property type="entry name" value="CELL SURFACE GLYCOPROTEIN-RELATED"/>
    <property type="match status" value="1"/>
</dbReference>
<feature type="signal peptide" evidence="2">
    <location>
        <begin position="1"/>
        <end position="24"/>
    </location>
</feature>
<dbReference type="InParanoid" id="Q55D91"/>
<dbReference type="FunFam" id="3.80.10.10:FF:002089">
    <property type="entry name" value="Cell surface glycoprotein gp138"/>
    <property type="match status" value="1"/>
</dbReference>
<dbReference type="EMBL" id="AAFI02000005">
    <property type="protein sequence ID" value="EAL72220.1"/>
    <property type="molecule type" value="Genomic_DNA"/>
</dbReference>
<keyword evidence="2" id="KW-0732">Signal</keyword>
<keyword evidence="4" id="KW-1185">Reference proteome</keyword>
<keyword evidence="1" id="KW-1133">Transmembrane helix</keyword>
<accession>Q55D91</accession>
<evidence type="ECO:0000313" key="4">
    <source>
        <dbReference type="Proteomes" id="UP000002195"/>
    </source>
</evidence>
<comment type="caution">
    <text evidence="3">The sequence shown here is derived from an EMBL/GenBank/DDBJ whole genome shotgun (WGS) entry which is preliminary data.</text>
</comment>
<dbReference type="InterPro" id="IPR032675">
    <property type="entry name" value="LRR_dom_sf"/>
</dbReference>
<reference evidence="3 4" key="1">
    <citation type="journal article" date="2005" name="Nature">
        <title>The genome of the social amoeba Dictyostelium discoideum.</title>
        <authorList>
            <consortium name="The Dictyostelium discoideum Sequencing Consortium"/>
            <person name="Eichinger L."/>
            <person name="Pachebat J.A."/>
            <person name="Glockner G."/>
            <person name="Rajandream M.A."/>
            <person name="Sucgang R."/>
            <person name="Berriman M."/>
            <person name="Song J."/>
            <person name="Olsen R."/>
            <person name="Szafranski K."/>
            <person name="Xu Q."/>
            <person name="Tunggal B."/>
            <person name="Kummerfeld S."/>
            <person name="Madera M."/>
            <person name="Konfortov B.A."/>
            <person name="Rivero F."/>
            <person name="Bankier A.T."/>
            <person name="Lehmann R."/>
            <person name="Hamlin N."/>
            <person name="Davies R."/>
            <person name="Gaudet P."/>
            <person name="Fey P."/>
            <person name="Pilcher K."/>
            <person name="Chen G."/>
            <person name="Saunders D."/>
            <person name="Sodergren E."/>
            <person name="Davis P."/>
            <person name="Kerhornou A."/>
            <person name="Nie X."/>
            <person name="Hall N."/>
            <person name="Anjard C."/>
            <person name="Hemphill L."/>
            <person name="Bason N."/>
            <person name="Farbrother P."/>
            <person name="Desany B."/>
            <person name="Just E."/>
            <person name="Morio T."/>
            <person name="Rost R."/>
            <person name="Churcher C."/>
            <person name="Cooper J."/>
            <person name="Haydock S."/>
            <person name="van Driessche N."/>
            <person name="Cronin A."/>
            <person name="Goodhead I."/>
            <person name="Muzny D."/>
            <person name="Mourier T."/>
            <person name="Pain A."/>
            <person name="Lu M."/>
            <person name="Harper D."/>
            <person name="Lindsay R."/>
            <person name="Hauser H."/>
            <person name="James K."/>
            <person name="Quiles M."/>
            <person name="Madan Babu M."/>
            <person name="Saito T."/>
            <person name="Buchrieser C."/>
            <person name="Wardroper A."/>
            <person name="Felder M."/>
            <person name="Thangavelu M."/>
            <person name="Johnson D."/>
            <person name="Knights A."/>
            <person name="Loulseged H."/>
            <person name="Mungall K."/>
            <person name="Oliver K."/>
            <person name="Price C."/>
            <person name="Quail M.A."/>
            <person name="Urushihara H."/>
            <person name="Hernandez J."/>
            <person name="Rabbinowitsch E."/>
            <person name="Steffen D."/>
            <person name="Sanders M."/>
            <person name="Ma J."/>
            <person name="Kohara Y."/>
            <person name="Sharp S."/>
            <person name="Simmonds M."/>
            <person name="Spiegler S."/>
            <person name="Tivey A."/>
            <person name="Sugano S."/>
            <person name="White B."/>
            <person name="Walker D."/>
            <person name="Woodward J."/>
            <person name="Winckler T."/>
            <person name="Tanaka Y."/>
            <person name="Shaulsky G."/>
            <person name="Schleicher M."/>
            <person name="Weinstock G."/>
            <person name="Rosenthal A."/>
            <person name="Cox E.C."/>
            <person name="Chisholm R.L."/>
            <person name="Gibbs R."/>
            <person name="Loomis W.F."/>
            <person name="Platzer M."/>
            <person name="Kay R.R."/>
            <person name="Williams J."/>
            <person name="Dear P.H."/>
            <person name="Noegel A.A."/>
            <person name="Barrell B."/>
            <person name="Kuspa A."/>
        </authorList>
    </citation>
    <scope>NUCLEOTIDE SEQUENCE [LARGE SCALE GENOMIC DNA]</scope>
    <source>
        <strain evidence="3 4">AX4</strain>
    </source>
</reference>
<dbReference type="PaxDb" id="44689-DDB0232386"/>
<dbReference type="GO" id="GO:0005886">
    <property type="term" value="C:plasma membrane"/>
    <property type="evidence" value="ECO:0000250"/>
    <property type="project" value="dictyBase"/>
</dbReference>
<sequence>MKKRNSFLFIIFLCLICMINIASSQNFIPLHGDQDKIADKICQQISQGAVQCLDPCKESYEIFTCKLRPNTDKYDIDTINLKIVPSSGIETSEVIESFVQFSHLTKLTITEEITVRDLWGKLLYEYPSPLEIYIVRQMEKMPDNLTMPKRLWKLTFGKIGVQMPSNMFNVTSDLEFLQIDTILNTGVNVFPAKHPEPKSLKTFIGPITYYSNFFPYPSYALQFCETIRLRVWNDYSGTNYKDFRLPVLSNLLYLKDLTYEFINNDFTAQIFTFDYAISSNKALKSLTITGKGMRMTRDLDLSNLAKGAHISIDRSCDEFLACGSEPCLKLPVDGSLYINKCNFTLSKIDFLNAVSVTILNNNLAQNLPNLRINYPKLTRFDLGDSNFAGTVPNEYCLIKESVLSVGNNRLSGVVPSCFGCVGGAFVASQGLFPNSFTDFSESAAPTACETFQVFDNYSKVAKTDGSSVITVYGQDFGWTSTTKQGDASINIIVPNRQLELVIPKGVGTDLKYVATFPVGPNGIDKEFTFSYQQPVIRYYSFLKTDTANFFVINGDGFDYQGINSVEIEKSEFPKKTYDGPSADVGATYGEIKLPLDDVIIDNELASGAVFKITVTVGGQTSTQQFTYYDSITISDVDTIKLHTIGGVQEFKGQFPPVDASAVQVTVNNVPCDIRKYSETSIEIAYPAVPGASHYPIKIVVGGLTAGELVEFIELPTHRPTFDPNDGWMPTGSSSTLLPSFFLIFIISSLLIIKLF</sequence>
<dbReference type="GeneID" id="8617196"/>
<organism evidence="3 4">
    <name type="scientific">Dictyostelium discoideum</name>
    <name type="common">Social amoeba</name>
    <dbReference type="NCBI Taxonomy" id="44689"/>
    <lineage>
        <taxon>Eukaryota</taxon>
        <taxon>Amoebozoa</taxon>
        <taxon>Evosea</taxon>
        <taxon>Eumycetozoa</taxon>
        <taxon>Dictyostelia</taxon>
        <taxon>Dictyosteliales</taxon>
        <taxon>Dictyosteliaceae</taxon>
        <taxon>Dictyostelium</taxon>
    </lineage>
</organism>